<sequence length="164" mass="17498">MKRIVLLIFAFSTHTFASTTAVNVPVKGAVTSATCTFTADAEVDFGAITALAINNNTVPEKDINMSVNCDWTATNLKLTFIPRDTVSGDDKTMKSGLAGVGFKLPTMGSIRNLSFNTEHIWSTTGIPGGGTRDMPVKIKPVKIPSEDIAAGNINTTLTIRLSYD</sequence>
<protein>
    <submittedName>
        <fullName evidence="3">Fimbrial protein</fullName>
    </submittedName>
</protein>
<dbReference type="PANTHER" id="PTHR33420:SF32">
    <property type="entry name" value="FIMBRIAL-LIKE PROTEIN"/>
    <property type="match status" value="1"/>
</dbReference>
<keyword evidence="1" id="KW-0732">Signal</keyword>
<evidence type="ECO:0000313" key="3">
    <source>
        <dbReference type="EMBL" id="EBZ6054159.1"/>
    </source>
</evidence>
<accession>A0A5X3P5M5</accession>
<feature type="domain" description="Fimbrial-type adhesion" evidence="2">
    <location>
        <begin position="27"/>
        <end position="164"/>
    </location>
</feature>
<dbReference type="InterPro" id="IPR008966">
    <property type="entry name" value="Adhesion_dom_sf"/>
</dbReference>
<name>A0A5X3P5M5_SALET</name>
<dbReference type="AlphaFoldDB" id="A0A5X3P5M5"/>
<gene>
    <name evidence="3" type="ORF">D2118_22575</name>
</gene>
<organism evidence="3">
    <name type="scientific">Salmonella enterica subsp. enterica serovar Weslaco</name>
    <dbReference type="NCBI Taxonomy" id="1243597"/>
    <lineage>
        <taxon>Bacteria</taxon>
        <taxon>Pseudomonadati</taxon>
        <taxon>Pseudomonadota</taxon>
        <taxon>Gammaproteobacteria</taxon>
        <taxon>Enterobacterales</taxon>
        <taxon>Enterobacteriaceae</taxon>
        <taxon>Salmonella</taxon>
    </lineage>
</organism>
<dbReference type="InterPro" id="IPR000259">
    <property type="entry name" value="Adhesion_dom_fimbrial"/>
</dbReference>
<comment type="caution">
    <text evidence="3">The sequence shown here is derived from an EMBL/GenBank/DDBJ whole genome shotgun (WGS) entry which is preliminary data.</text>
</comment>
<dbReference type="PANTHER" id="PTHR33420">
    <property type="entry name" value="FIMBRIAL SUBUNIT ELFA-RELATED"/>
    <property type="match status" value="1"/>
</dbReference>
<feature type="signal peptide" evidence="1">
    <location>
        <begin position="1"/>
        <end position="17"/>
    </location>
</feature>
<dbReference type="Pfam" id="PF00419">
    <property type="entry name" value="Fimbrial"/>
    <property type="match status" value="1"/>
</dbReference>
<dbReference type="Gene3D" id="2.60.40.1090">
    <property type="entry name" value="Fimbrial-type adhesion domain"/>
    <property type="match status" value="1"/>
</dbReference>
<dbReference type="GO" id="GO:0009289">
    <property type="term" value="C:pilus"/>
    <property type="evidence" value="ECO:0007669"/>
    <property type="project" value="InterPro"/>
</dbReference>
<dbReference type="InterPro" id="IPR050263">
    <property type="entry name" value="Bact_Fimbrial_Adh_Pro"/>
</dbReference>
<evidence type="ECO:0000256" key="1">
    <source>
        <dbReference type="SAM" id="SignalP"/>
    </source>
</evidence>
<dbReference type="InterPro" id="IPR036937">
    <property type="entry name" value="Adhesion_dom_fimbrial_sf"/>
</dbReference>
<dbReference type="EMBL" id="AAHRRA010000036">
    <property type="protein sequence ID" value="EBZ6054159.1"/>
    <property type="molecule type" value="Genomic_DNA"/>
</dbReference>
<proteinExistence type="predicted"/>
<dbReference type="SUPFAM" id="SSF49401">
    <property type="entry name" value="Bacterial adhesins"/>
    <property type="match status" value="1"/>
</dbReference>
<evidence type="ECO:0000259" key="2">
    <source>
        <dbReference type="Pfam" id="PF00419"/>
    </source>
</evidence>
<dbReference type="GO" id="GO:0043709">
    <property type="term" value="P:cell adhesion involved in single-species biofilm formation"/>
    <property type="evidence" value="ECO:0007669"/>
    <property type="project" value="TreeGrafter"/>
</dbReference>
<feature type="chain" id="PRO_5025054657" evidence="1">
    <location>
        <begin position="18"/>
        <end position="164"/>
    </location>
</feature>
<dbReference type="RefSeq" id="WP_058109113.1">
    <property type="nucleotide sequence ID" value="NZ_NMOO01000029.1"/>
</dbReference>
<reference evidence="3" key="1">
    <citation type="submission" date="2018-10" db="EMBL/GenBank/DDBJ databases">
        <authorList>
            <consortium name="GenomeTrakr network: Whole genome sequencing for foodborne pathogen traceback"/>
        </authorList>
    </citation>
    <scope>NUCLEOTIDE SEQUENCE</scope>
    <source>
        <strain evidence="3">FDA00013435</strain>
    </source>
</reference>